<evidence type="ECO:0000313" key="1">
    <source>
        <dbReference type="EMBL" id="GFH57221.1"/>
    </source>
</evidence>
<gene>
    <name evidence="1" type="ORF">CTEN210_13697</name>
</gene>
<dbReference type="AlphaFoldDB" id="A0AAD3D3K8"/>
<proteinExistence type="predicted"/>
<dbReference type="Proteomes" id="UP001054902">
    <property type="component" value="Unassembled WGS sequence"/>
</dbReference>
<keyword evidence="2" id="KW-1185">Reference proteome</keyword>
<accession>A0AAD3D3K8</accession>
<sequence>MMRAEEEFFGIEDPGVIASSWENLLTLEINRVLLNVSVSDLSNFHESEQLRELVNRYPDSLGIYFQRGQKNYDHTDFVIRKCCARGTLDVIPALVKIGISCGGKYARCCGEDICEYGLMSASIAAKQTTVFKHFLEQAGYESLWRESKWTEGEAVETKLLMDFLCTRNLFCLEVILDTAAKLFGENCVFVGSRGQKLCSLLSKRYENEKDNVMPIMTKYLEKISFDDDVSSFWWATNDIADEHGWLGSNLHFVLIKTHANLV</sequence>
<evidence type="ECO:0000313" key="2">
    <source>
        <dbReference type="Proteomes" id="UP001054902"/>
    </source>
</evidence>
<comment type="caution">
    <text evidence="1">The sequence shown here is derived from an EMBL/GenBank/DDBJ whole genome shotgun (WGS) entry which is preliminary data.</text>
</comment>
<organism evidence="1 2">
    <name type="scientific">Chaetoceros tenuissimus</name>
    <dbReference type="NCBI Taxonomy" id="426638"/>
    <lineage>
        <taxon>Eukaryota</taxon>
        <taxon>Sar</taxon>
        <taxon>Stramenopiles</taxon>
        <taxon>Ochrophyta</taxon>
        <taxon>Bacillariophyta</taxon>
        <taxon>Coscinodiscophyceae</taxon>
        <taxon>Chaetocerotophycidae</taxon>
        <taxon>Chaetocerotales</taxon>
        <taxon>Chaetocerotaceae</taxon>
        <taxon>Chaetoceros</taxon>
    </lineage>
</organism>
<dbReference type="EMBL" id="BLLK01000057">
    <property type="protein sequence ID" value="GFH57221.1"/>
    <property type="molecule type" value="Genomic_DNA"/>
</dbReference>
<reference evidence="1 2" key="1">
    <citation type="journal article" date="2021" name="Sci. Rep.">
        <title>The genome of the diatom Chaetoceros tenuissimus carries an ancient integrated fragment of an extant virus.</title>
        <authorList>
            <person name="Hongo Y."/>
            <person name="Kimura K."/>
            <person name="Takaki Y."/>
            <person name="Yoshida Y."/>
            <person name="Baba S."/>
            <person name="Kobayashi G."/>
            <person name="Nagasaki K."/>
            <person name="Hano T."/>
            <person name="Tomaru Y."/>
        </authorList>
    </citation>
    <scope>NUCLEOTIDE SEQUENCE [LARGE SCALE GENOMIC DNA]</scope>
    <source>
        <strain evidence="1 2">NIES-3715</strain>
    </source>
</reference>
<protein>
    <submittedName>
        <fullName evidence="1">Uncharacterized protein</fullName>
    </submittedName>
</protein>
<name>A0AAD3D3K8_9STRA</name>